<feature type="transmembrane region" description="Helical" evidence="1">
    <location>
        <begin position="188"/>
        <end position="207"/>
    </location>
</feature>
<proteinExistence type="predicted"/>
<dbReference type="OrthoDB" id="9097468at2"/>
<dbReference type="AlphaFoldDB" id="A0A7Z2JC06"/>
<name>A0A7Z2JC06_9BURK</name>
<protein>
    <submittedName>
        <fullName evidence="2">Uncharacterized protein</fullName>
    </submittedName>
</protein>
<dbReference type="Proteomes" id="UP000434209">
    <property type="component" value="Chromosome 3"/>
</dbReference>
<sequence>MKIADRLERRLLGMAHVLCLITLVGAVLAMIALMFALVVPGKTAVSADPPLSASEVLSSIPGSEAANDALSNDSANGSYPTANVPGAAGFLIPAPLRTVLDQDNASQPLLEAWLASVPLADRQQFLDELSNVVARATQRAASWEWDNRERYVAAAMNQYARVKIERIGAAQGAIQAARGRNEQLGSSLGTLLALAGFLVLLLLLTAIERNTRNSPGNRQT</sequence>
<accession>A0A7Z2JC06</accession>
<evidence type="ECO:0000313" key="2">
    <source>
        <dbReference type="EMBL" id="QGZ59106.1"/>
    </source>
</evidence>
<reference evidence="2 3" key="1">
    <citation type="submission" date="2019-12" db="EMBL/GenBank/DDBJ databases">
        <title>Paraburkholderia acidiphila 7Q-K02 sp. nov and Paraburkholderia acidisoli DHF22 sp. nov., two strains isolated from forest soil.</title>
        <authorList>
            <person name="Gao Z."/>
            <person name="Qiu L."/>
        </authorList>
    </citation>
    <scope>NUCLEOTIDE SEQUENCE [LARGE SCALE GENOMIC DNA]</scope>
    <source>
        <strain evidence="2 3">7Q-K02</strain>
    </source>
</reference>
<keyword evidence="1" id="KW-0472">Membrane</keyword>
<feature type="transmembrane region" description="Helical" evidence="1">
    <location>
        <begin position="12"/>
        <end position="39"/>
    </location>
</feature>
<keyword evidence="1" id="KW-1133">Transmembrane helix</keyword>
<keyword evidence="3" id="KW-1185">Reference proteome</keyword>
<organism evidence="2 3">
    <name type="scientific">Paraburkholderia acidiphila</name>
    <dbReference type="NCBI Taxonomy" id="2571747"/>
    <lineage>
        <taxon>Bacteria</taxon>
        <taxon>Pseudomonadati</taxon>
        <taxon>Pseudomonadota</taxon>
        <taxon>Betaproteobacteria</taxon>
        <taxon>Burkholderiales</taxon>
        <taxon>Burkholderiaceae</taxon>
        <taxon>Paraburkholderia</taxon>
    </lineage>
</organism>
<gene>
    <name evidence="2" type="ORF">FAZ97_29685</name>
</gene>
<evidence type="ECO:0000256" key="1">
    <source>
        <dbReference type="SAM" id="Phobius"/>
    </source>
</evidence>
<dbReference type="EMBL" id="CP046911">
    <property type="protein sequence ID" value="QGZ59106.1"/>
    <property type="molecule type" value="Genomic_DNA"/>
</dbReference>
<dbReference type="KEGG" id="pacp:FAZ97_29685"/>
<dbReference type="RefSeq" id="WP_158762290.1">
    <property type="nucleotide sequence ID" value="NZ_CP046911.1"/>
</dbReference>
<keyword evidence="1" id="KW-0812">Transmembrane</keyword>
<evidence type="ECO:0000313" key="3">
    <source>
        <dbReference type="Proteomes" id="UP000434209"/>
    </source>
</evidence>